<dbReference type="FunFam" id="1.20.1250.20:FF:000018">
    <property type="entry name" value="MFS transporter permease"/>
    <property type="match status" value="1"/>
</dbReference>
<protein>
    <submittedName>
        <fullName evidence="9">MFS general substrate transporter</fullName>
    </submittedName>
</protein>
<reference evidence="9 10" key="1">
    <citation type="journal article" date="2018" name="Mol. Biol. Evol.">
        <title>Broad Genomic Sampling Reveals a Smut Pathogenic Ancestry of the Fungal Clade Ustilaginomycotina.</title>
        <authorList>
            <person name="Kijpornyongpan T."/>
            <person name="Mondo S.J."/>
            <person name="Barry K."/>
            <person name="Sandor L."/>
            <person name="Lee J."/>
            <person name="Lipzen A."/>
            <person name="Pangilinan J."/>
            <person name="LaButti K."/>
            <person name="Hainaut M."/>
            <person name="Henrissat B."/>
            <person name="Grigoriev I.V."/>
            <person name="Spatafora J.W."/>
            <person name="Aime M.C."/>
        </authorList>
    </citation>
    <scope>NUCLEOTIDE SEQUENCE [LARGE SCALE GENOMIC DNA]</scope>
    <source>
        <strain evidence="9 10">MCA 4186</strain>
    </source>
</reference>
<evidence type="ECO:0000256" key="2">
    <source>
        <dbReference type="ARBA" id="ARBA00022448"/>
    </source>
</evidence>
<dbReference type="RefSeq" id="XP_025598337.1">
    <property type="nucleotide sequence ID" value="XM_025744110.1"/>
</dbReference>
<feature type="transmembrane region" description="Helical" evidence="7">
    <location>
        <begin position="360"/>
        <end position="381"/>
    </location>
</feature>
<dbReference type="InterPro" id="IPR011701">
    <property type="entry name" value="MFS"/>
</dbReference>
<dbReference type="Gene3D" id="1.20.1250.20">
    <property type="entry name" value="MFS general substrate transporter like domains"/>
    <property type="match status" value="2"/>
</dbReference>
<evidence type="ECO:0000313" key="9">
    <source>
        <dbReference type="EMBL" id="PWN98058.1"/>
    </source>
</evidence>
<dbReference type="AlphaFoldDB" id="A0A316ZAL3"/>
<dbReference type="PROSITE" id="PS50850">
    <property type="entry name" value="MFS"/>
    <property type="match status" value="1"/>
</dbReference>
<evidence type="ECO:0000256" key="6">
    <source>
        <dbReference type="SAM" id="MobiDB-lite"/>
    </source>
</evidence>
<dbReference type="GeneID" id="37271654"/>
<feature type="transmembrane region" description="Helical" evidence="7">
    <location>
        <begin position="158"/>
        <end position="181"/>
    </location>
</feature>
<keyword evidence="4 7" id="KW-1133">Transmembrane helix</keyword>
<feature type="transmembrane region" description="Helical" evidence="7">
    <location>
        <begin position="193"/>
        <end position="214"/>
    </location>
</feature>
<dbReference type="InterPro" id="IPR036259">
    <property type="entry name" value="MFS_trans_sf"/>
</dbReference>
<feature type="transmembrane region" description="Helical" evidence="7">
    <location>
        <begin position="419"/>
        <end position="440"/>
    </location>
</feature>
<feature type="transmembrane region" description="Helical" evidence="7">
    <location>
        <begin position="132"/>
        <end position="152"/>
    </location>
</feature>
<keyword evidence="5 7" id="KW-0472">Membrane</keyword>
<dbReference type="PANTHER" id="PTHR43791">
    <property type="entry name" value="PERMEASE-RELATED"/>
    <property type="match status" value="1"/>
</dbReference>
<evidence type="ECO:0000256" key="5">
    <source>
        <dbReference type="ARBA" id="ARBA00023136"/>
    </source>
</evidence>
<dbReference type="GO" id="GO:0016020">
    <property type="term" value="C:membrane"/>
    <property type="evidence" value="ECO:0007669"/>
    <property type="project" value="UniProtKB-SubCell"/>
</dbReference>
<dbReference type="SUPFAM" id="SSF103473">
    <property type="entry name" value="MFS general substrate transporter"/>
    <property type="match status" value="1"/>
</dbReference>
<feature type="transmembrane region" description="Helical" evidence="7">
    <location>
        <begin position="460"/>
        <end position="477"/>
    </location>
</feature>
<evidence type="ECO:0000313" key="10">
    <source>
        <dbReference type="Proteomes" id="UP000245946"/>
    </source>
</evidence>
<evidence type="ECO:0000256" key="1">
    <source>
        <dbReference type="ARBA" id="ARBA00004141"/>
    </source>
</evidence>
<dbReference type="Pfam" id="PF07690">
    <property type="entry name" value="MFS_1"/>
    <property type="match status" value="1"/>
</dbReference>
<evidence type="ECO:0000259" key="8">
    <source>
        <dbReference type="PROSITE" id="PS50850"/>
    </source>
</evidence>
<feature type="region of interest" description="Disordered" evidence="6">
    <location>
        <begin position="1"/>
        <end position="46"/>
    </location>
</feature>
<keyword evidence="10" id="KW-1185">Reference proteome</keyword>
<gene>
    <name evidence="9" type="ORF">FA09DRAFT_338493</name>
</gene>
<evidence type="ECO:0000256" key="4">
    <source>
        <dbReference type="ARBA" id="ARBA00022989"/>
    </source>
</evidence>
<feature type="transmembrane region" description="Helical" evidence="7">
    <location>
        <begin position="387"/>
        <end position="407"/>
    </location>
</feature>
<comment type="subcellular location">
    <subcellularLocation>
        <location evidence="1">Membrane</location>
        <topology evidence="1">Multi-pass membrane protein</topology>
    </subcellularLocation>
</comment>
<proteinExistence type="predicted"/>
<dbReference type="Proteomes" id="UP000245946">
    <property type="component" value="Unassembled WGS sequence"/>
</dbReference>
<feature type="transmembrane region" description="Helical" evidence="7">
    <location>
        <begin position="296"/>
        <end position="321"/>
    </location>
</feature>
<feature type="transmembrane region" description="Helical" evidence="7">
    <location>
        <begin position="99"/>
        <end position="123"/>
    </location>
</feature>
<dbReference type="GO" id="GO:0022857">
    <property type="term" value="F:transmembrane transporter activity"/>
    <property type="evidence" value="ECO:0007669"/>
    <property type="project" value="InterPro"/>
</dbReference>
<organism evidence="9 10">
    <name type="scientific">Tilletiopsis washingtonensis</name>
    <dbReference type="NCBI Taxonomy" id="58919"/>
    <lineage>
        <taxon>Eukaryota</taxon>
        <taxon>Fungi</taxon>
        <taxon>Dikarya</taxon>
        <taxon>Basidiomycota</taxon>
        <taxon>Ustilaginomycotina</taxon>
        <taxon>Exobasidiomycetes</taxon>
        <taxon>Entylomatales</taxon>
        <taxon>Entylomatales incertae sedis</taxon>
        <taxon>Tilletiopsis</taxon>
    </lineage>
</organism>
<feature type="domain" description="Major facilitator superfamily (MFS) profile" evidence="8">
    <location>
        <begin position="66"/>
        <end position="483"/>
    </location>
</feature>
<keyword evidence="2" id="KW-0813">Transport</keyword>
<dbReference type="FunFam" id="1.20.1250.20:FF:000013">
    <property type="entry name" value="MFS general substrate transporter"/>
    <property type="match status" value="1"/>
</dbReference>
<dbReference type="STRING" id="58919.A0A316ZAL3"/>
<dbReference type="PANTHER" id="PTHR43791:SF22">
    <property type="entry name" value="TRANSPORTER, PUTATIVE (AFU_ORTHOLOGUE AFUA_6G11320)-RELATED"/>
    <property type="match status" value="1"/>
</dbReference>
<feature type="transmembrane region" description="Helical" evidence="7">
    <location>
        <begin position="234"/>
        <end position="254"/>
    </location>
</feature>
<feature type="transmembrane region" description="Helical" evidence="7">
    <location>
        <begin position="333"/>
        <end position="353"/>
    </location>
</feature>
<dbReference type="OrthoDB" id="2962993at2759"/>
<dbReference type="InterPro" id="IPR020846">
    <property type="entry name" value="MFS_dom"/>
</dbReference>
<accession>A0A316ZAL3</accession>
<name>A0A316ZAL3_9BASI</name>
<sequence length="513" mass="56437">MASLGTTEQPAPASPAYSLDGEKAGASSGAGSDAEDTRTFRQPNGETLTYTAAEERALLRKVDWLLLPILTALYLLSFLDRSNIGNAKVEGIERDIRITNYPLVVTMFFIGYVIFEIPANLVLKVVSARSPAWWLAFLTIAWGAISIAMGFSQNQPQILAIRFLLGMFESGLFPGCVYIFSRWYTRQERVARVSFFFSAAAAAGSLGGILAYAITRMDGIGGQEGWRWLFQLEGALTVVFGVIAIWAIPAWPAYTRGLTEREKSIVFARLSIDSDATEDQKFEWSAVTDALKDVHVWLYAFLFHGAAFSLYTLSIFLPAIIQGLGYRSYQVQLLTIPPYFFAFLCTMACTWASRRVGLRAPFIIGALSLTILGYIVLITSPTVGGKYTAVFLAAAGIYAANALLLAWPSENIMGQTKRAVGLAAMITIGNIGSIIGTNLYRVPLGTIPNHAYRYSQVFTIGWLLFAIGCASTLWVLLSRANRRLDREEAARRESGEADKAGAEAWRLGWRYQC</sequence>
<dbReference type="EMBL" id="KZ819292">
    <property type="protein sequence ID" value="PWN98058.1"/>
    <property type="molecule type" value="Genomic_DNA"/>
</dbReference>
<keyword evidence="3 7" id="KW-0812">Transmembrane</keyword>
<evidence type="ECO:0000256" key="7">
    <source>
        <dbReference type="SAM" id="Phobius"/>
    </source>
</evidence>
<evidence type="ECO:0000256" key="3">
    <source>
        <dbReference type="ARBA" id="ARBA00022692"/>
    </source>
</evidence>